<evidence type="ECO:0000313" key="3">
    <source>
        <dbReference type="EMBL" id="KIW65825.1"/>
    </source>
</evidence>
<reference evidence="3 4" key="1">
    <citation type="submission" date="2015-01" db="EMBL/GenBank/DDBJ databases">
        <title>The Genome Sequence of Capronia semiimmersa CBS27337.</title>
        <authorList>
            <consortium name="The Broad Institute Genomics Platform"/>
            <person name="Cuomo C."/>
            <person name="de Hoog S."/>
            <person name="Gorbushina A."/>
            <person name="Stielow B."/>
            <person name="Teixiera M."/>
            <person name="Abouelleil A."/>
            <person name="Chapman S.B."/>
            <person name="Priest M."/>
            <person name="Young S.K."/>
            <person name="Wortman J."/>
            <person name="Nusbaum C."/>
            <person name="Birren B."/>
        </authorList>
    </citation>
    <scope>NUCLEOTIDE SEQUENCE [LARGE SCALE GENOMIC DNA]</scope>
    <source>
        <strain evidence="3 4">CBS 27337</strain>
    </source>
</reference>
<dbReference type="InterPro" id="IPR011059">
    <property type="entry name" value="Metal-dep_hydrolase_composite"/>
</dbReference>
<keyword evidence="4" id="KW-1185">Reference proteome</keyword>
<organism evidence="3 4">
    <name type="scientific">Phialophora macrospora</name>
    <dbReference type="NCBI Taxonomy" id="1851006"/>
    <lineage>
        <taxon>Eukaryota</taxon>
        <taxon>Fungi</taxon>
        <taxon>Dikarya</taxon>
        <taxon>Ascomycota</taxon>
        <taxon>Pezizomycotina</taxon>
        <taxon>Eurotiomycetes</taxon>
        <taxon>Chaetothyriomycetidae</taxon>
        <taxon>Chaetothyriales</taxon>
        <taxon>Herpotrichiellaceae</taxon>
        <taxon>Phialophora</taxon>
    </lineage>
</organism>
<dbReference type="EMBL" id="KN846960">
    <property type="protein sequence ID" value="KIW65825.1"/>
    <property type="molecule type" value="Genomic_DNA"/>
</dbReference>
<dbReference type="Gene3D" id="3.20.20.140">
    <property type="entry name" value="Metal-dependent hydrolases"/>
    <property type="match status" value="1"/>
</dbReference>
<dbReference type="InterPro" id="IPR006680">
    <property type="entry name" value="Amidohydro-rel"/>
</dbReference>
<dbReference type="InterPro" id="IPR032466">
    <property type="entry name" value="Metal_Hydrolase"/>
</dbReference>
<dbReference type="SUPFAM" id="SSF51338">
    <property type="entry name" value="Composite domain of metallo-dependent hydrolases"/>
    <property type="match status" value="2"/>
</dbReference>
<dbReference type="Proteomes" id="UP000054266">
    <property type="component" value="Unassembled WGS sequence"/>
</dbReference>
<feature type="domain" description="Amidohydrolase-related" evidence="2">
    <location>
        <begin position="132"/>
        <end position="502"/>
    </location>
</feature>
<proteinExistence type="predicted"/>
<evidence type="ECO:0000313" key="4">
    <source>
        <dbReference type="Proteomes" id="UP000054266"/>
    </source>
</evidence>
<dbReference type="Gene3D" id="2.30.40.10">
    <property type="entry name" value="Urease, subunit C, domain 1"/>
    <property type="match status" value="1"/>
</dbReference>
<evidence type="ECO:0000256" key="1">
    <source>
        <dbReference type="SAM" id="MobiDB-lite"/>
    </source>
</evidence>
<gene>
    <name evidence="3" type="ORF">PV04_08046</name>
</gene>
<dbReference type="InterPro" id="IPR051781">
    <property type="entry name" value="Metallo-dep_Hydrolase"/>
</dbReference>
<feature type="compositionally biased region" description="Low complexity" evidence="1">
    <location>
        <begin position="10"/>
        <end position="23"/>
    </location>
</feature>
<dbReference type="GO" id="GO:0016810">
    <property type="term" value="F:hydrolase activity, acting on carbon-nitrogen (but not peptide) bonds"/>
    <property type="evidence" value="ECO:0007669"/>
    <property type="project" value="InterPro"/>
</dbReference>
<dbReference type="InterPro" id="IPR057744">
    <property type="entry name" value="OTAase-like"/>
</dbReference>
<name>A0A0D2FGA6_9EURO</name>
<evidence type="ECO:0000259" key="2">
    <source>
        <dbReference type="Pfam" id="PF01979"/>
    </source>
</evidence>
<dbReference type="PANTHER" id="PTHR43135:SF3">
    <property type="entry name" value="ALPHA-D-RIBOSE 1-METHYLPHOSPHONATE 5-TRIPHOSPHATE DIPHOSPHATASE"/>
    <property type="match status" value="1"/>
</dbReference>
<dbReference type="CDD" id="cd01299">
    <property type="entry name" value="Met_dep_hydrolase_A"/>
    <property type="match status" value="1"/>
</dbReference>
<dbReference type="SUPFAM" id="SSF51556">
    <property type="entry name" value="Metallo-dependent hydrolases"/>
    <property type="match status" value="1"/>
</dbReference>
<sequence length="514" mass="54657">MTRRKVLPTLSSRSSTSGTLRSGSEPKHVSPTGAQGSQEEVAPDHDPSAASSRPRAQLPSGHASDRSSIPVPLADHRPGTTHLINTTLLIPGRGDPLHKHSVILQDGVITAIQPTSSLPPQFKNLPTTEVPVLMPGLWDCHVHFLGSKTFNFAEIATQHPALAGARIAKNVHDVLMSGFTSVRELAGYGLEVSKAIEEGSLVGPNIYSSGAAISQTAGHGDVFDLPSGFVDSLFGVRDTQANGLAPGTGPMIVADGVDECRRAVRLLIRRGATCIKVFASGGVLSIADDPLRQQFSMAELQVITAEATRNGRVVAAHVHGKEGIIAAIVAGVHTIEHGTYMDEECVKLMIDRGIVYVPTRTIVKVGVDHPELMSPESYRKMLITARHHKEAYRLAVRSGVKIALGTDLGISAPTDHPLAHGQSGGELPYAVSDGGMTPLQAIEAATAMGPETLGNLGMKPKSGIIEVGYDADLIALNEDPLKNMDVFKEPRNITHVWKGGRLFKSPEMKTKSPF</sequence>
<dbReference type="STRING" id="5601.A0A0D2FGA6"/>
<accession>A0A0D2FGA6</accession>
<dbReference type="AlphaFoldDB" id="A0A0D2FGA6"/>
<dbReference type="Pfam" id="PF01979">
    <property type="entry name" value="Amidohydro_1"/>
    <property type="match status" value="1"/>
</dbReference>
<feature type="region of interest" description="Disordered" evidence="1">
    <location>
        <begin position="1"/>
        <end position="78"/>
    </location>
</feature>
<dbReference type="PANTHER" id="PTHR43135">
    <property type="entry name" value="ALPHA-D-RIBOSE 1-METHYLPHOSPHONATE 5-TRIPHOSPHATE DIPHOSPHATASE"/>
    <property type="match status" value="1"/>
</dbReference>
<dbReference type="HOGENOM" id="CLU_023620_2_1_1"/>
<protein>
    <recommendedName>
        <fullName evidence="2">Amidohydrolase-related domain-containing protein</fullName>
    </recommendedName>
</protein>